<dbReference type="AlphaFoldDB" id="A0A8F1MB87"/>
<reference evidence="1" key="1">
    <citation type="submission" date="2021-06" db="EMBL/GenBank/DDBJ databases">
        <title>An adapted protocol for Saccharibacteria cultivation: two new species join this phylum of Candidate Phyla Radiations.</title>
        <authorList>
            <person name="Ibrahim A."/>
            <person name="Maatouk M."/>
            <person name="Raoult D."/>
            <person name="Bittar F."/>
        </authorList>
    </citation>
    <scope>NUCLEOTIDE SEQUENCE</scope>
    <source>
        <strain evidence="1">IHU2</strain>
    </source>
</reference>
<protein>
    <submittedName>
        <fullName evidence="1">Uncharacterized protein</fullName>
    </submittedName>
</protein>
<sequence>MGSKSGVTDGDCLPRNTAYDPSLQFRIIDTTTARESTDPDDYLDDIQSIYG</sequence>
<gene>
    <name evidence="1" type="ORF">KOY49_01930</name>
</gene>
<dbReference type="Proteomes" id="UP000677117">
    <property type="component" value="Chromosome"/>
</dbReference>
<organism evidence="1 2">
    <name type="scientific">Candidatus Minimicrobia vallesae</name>
    <dbReference type="NCBI Taxonomy" id="2841264"/>
    <lineage>
        <taxon>Bacteria</taxon>
        <taxon>Candidatus Saccharimonadota</taxon>
        <taxon>Candidatus Saccharimonadota incertae sedis</taxon>
        <taxon>Candidatus Minimicrobia</taxon>
    </lineage>
</organism>
<evidence type="ECO:0000313" key="2">
    <source>
        <dbReference type="Proteomes" id="UP000677117"/>
    </source>
</evidence>
<accession>A0A8F1MB87</accession>
<keyword evidence="2" id="KW-1185">Reference proteome</keyword>
<dbReference type="KEGG" id="mvl:KOY49_01930"/>
<dbReference type="RefSeq" id="WP_232736488.1">
    <property type="nucleotide sequence ID" value="NZ_CP076459.1"/>
</dbReference>
<proteinExistence type="predicted"/>
<dbReference type="EMBL" id="CP076459">
    <property type="protein sequence ID" value="QWQ31741.1"/>
    <property type="molecule type" value="Genomic_DNA"/>
</dbReference>
<name>A0A8F1MB87_9BACT</name>
<evidence type="ECO:0000313" key="1">
    <source>
        <dbReference type="EMBL" id="QWQ31741.1"/>
    </source>
</evidence>